<evidence type="ECO:0000256" key="14">
    <source>
        <dbReference type="PIRNR" id="PIRNR000192"/>
    </source>
</evidence>
<evidence type="ECO:0000256" key="19">
    <source>
        <dbReference type="PIRSR" id="PIRSR000192-6"/>
    </source>
</evidence>
<protein>
    <recommendedName>
        <fullName evidence="14">Methylamine dehydrogenase (amicyanin)</fullName>
        <ecNumber evidence="14">1.4.9.1</ecNumber>
    </recommendedName>
</protein>
<feature type="binding site" evidence="16">
    <location>
        <position position="80"/>
    </location>
    <ligand>
        <name>substrate</name>
    </ligand>
</feature>
<feature type="disulfide bond" evidence="17">
    <location>
        <begin position="87"/>
        <end position="131"/>
    </location>
</feature>
<evidence type="ECO:0000256" key="9">
    <source>
        <dbReference type="ARBA" id="ARBA00022764"/>
    </source>
</evidence>
<dbReference type="Proteomes" id="UP001301140">
    <property type="component" value="Unassembled WGS sequence"/>
</dbReference>
<evidence type="ECO:0000256" key="10">
    <source>
        <dbReference type="ARBA" id="ARBA00022982"/>
    </source>
</evidence>
<keyword evidence="10 14" id="KW-0249">Electron transport</keyword>
<organism evidence="22 23">
    <name type="scientific">Marinimicrococcus flavescens</name>
    <dbReference type="NCBI Taxonomy" id="3031815"/>
    <lineage>
        <taxon>Bacteria</taxon>
        <taxon>Pseudomonadati</taxon>
        <taxon>Pseudomonadota</taxon>
        <taxon>Alphaproteobacteria</taxon>
        <taxon>Geminicoccales</taxon>
        <taxon>Geminicoccaceae</taxon>
        <taxon>Marinimicrococcus</taxon>
    </lineage>
</organism>
<keyword evidence="9 14" id="KW-0574">Periplasm</keyword>
<comment type="function">
    <text evidence="1 14">Methylamine dehydrogenase carries out the oxidation of methylamine. Electrons are passed from methylamine dehydrogenase to amicyanin.</text>
</comment>
<keyword evidence="6 14" id="KW-0813">Transport</keyword>
<accession>A0AAP3UY00</accession>
<comment type="pathway">
    <text evidence="3 14">One-carbon metabolism; methylamine degradation; formaldehyde from methylamine: step 1/1.</text>
</comment>
<comment type="caution">
    <text evidence="22">The sequence shown here is derived from an EMBL/GenBank/DDBJ whole genome shotgun (WGS) entry which is preliminary data.</text>
</comment>
<dbReference type="Pfam" id="PF02975">
    <property type="entry name" value="Me-amine-dh_L"/>
    <property type="match status" value="1"/>
</dbReference>
<comment type="subunit">
    <text evidence="5 14">Heterotetramer of two light and two heavy chains.</text>
</comment>
<evidence type="ECO:0000313" key="22">
    <source>
        <dbReference type="EMBL" id="MDF1585618.1"/>
    </source>
</evidence>
<comment type="catalytic activity">
    <reaction evidence="13 14">
        <text>2 oxidized [amicyanin] + methylamine + H2O = 2 reduced [amicyanin] + formaldehyde + NH4(+) + 2 H(+)</text>
        <dbReference type="Rhea" id="RHEA:30207"/>
        <dbReference type="Rhea" id="RHEA-COMP:11100"/>
        <dbReference type="Rhea" id="RHEA-COMP:11101"/>
        <dbReference type="ChEBI" id="CHEBI:15377"/>
        <dbReference type="ChEBI" id="CHEBI:15378"/>
        <dbReference type="ChEBI" id="CHEBI:16842"/>
        <dbReference type="ChEBI" id="CHEBI:28938"/>
        <dbReference type="ChEBI" id="CHEBI:29036"/>
        <dbReference type="ChEBI" id="CHEBI:49552"/>
        <dbReference type="ChEBI" id="CHEBI:59338"/>
        <dbReference type="EC" id="1.4.9.1"/>
    </reaction>
</comment>
<comment type="similarity">
    <text evidence="4 14">Belongs to the aromatic amine dehydrogenase light chain family.</text>
</comment>
<evidence type="ECO:0000256" key="20">
    <source>
        <dbReference type="SAM" id="Phobius"/>
    </source>
</evidence>
<evidence type="ECO:0000256" key="7">
    <source>
        <dbReference type="ARBA" id="ARBA00022709"/>
    </source>
</evidence>
<proteinExistence type="inferred from homology"/>
<evidence type="ECO:0000256" key="16">
    <source>
        <dbReference type="PIRSR" id="PIRSR000192-2"/>
    </source>
</evidence>
<feature type="transmembrane region" description="Helical" evidence="20">
    <location>
        <begin position="26"/>
        <end position="43"/>
    </location>
</feature>
<feature type="active site" description="Proton acceptor" evidence="15">
    <location>
        <position position="124"/>
    </location>
</feature>
<dbReference type="AlphaFoldDB" id="A0AAP3UY00"/>
<evidence type="ECO:0000256" key="11">
    <source>
        <dbReference type="ARBA" id="ARBA00023002"/>
    </source>
</evidence>
<dbReference type="Gene3D" id="2.60.30.10">
    <property type="entry name" value="Methylamine/Aralkylamine dehydrogenase light chain"/>
    <property type="match status" value="1"/>
</dbReference>
<feature type="disulfide bond" evidence="17">
    <location>
        <begin position="77"/>
        <end position="109"/>
    </location>
</feature>
<evidence type="ECO:0000256" key="8">
    <source>
        <dbReference type="ARBA" id="ARBA00022729"/>
    </source>
</evidence>
<dbReference type="GO" id="GO:0009308">
    <property type="term" value="P:amine metabolic process"/>
    <property type="evidence" value="ECO:0007669"/>
    <property type="project" value="UniProtKB-UniRule"/>
</dbReference>
<dbReference type="PIRSF" id="PIRSF000192">
    <property type="entry name" value="Amine_dh_beta"/>
    <property type="match status" value="1"/>
</dbReference>
<dbReference type="EMBL" id="JARGEQ010000027">
    <property type="protein sequence ID" value="MDF1585618.1"/>
    <property type="molecule type" value="Genomic_DNA"/>
</dbReference>
<comment type="subcellular location">
    <subcellularLocation>
        <location evidence="2 14">Periplasm</location>
    </subcellularLocation>
</comment>
<feature type="modified residue" description="Tryptophylquinone" evidence="19">
    <location>
        <position position="105"/>
    </location>
</feature>
<sequence>MIGKGLDRLVEGMSRRIAQRSSRRSFVSRLGMAVAGGVALPILPVDRRGQIKMAHAEEFAKTAQTTDMTACNYWRYCSSDGYLCSCCGGTYNQCPPGSQPSPTSWVGTCINPDDGQAYLIAYRDCCGKDSCGQCACLGLEGEYPSYRSELNNDIIWCFGAPTMVYHCSSAVLIGKA</sequence>
<evidence type="ECO:0000256" key="12">
    <source>
        <dbReference type="ARBA" id="ARBA00023157"/>
    </source>
</evidence>
<evidence type="ECO:0000256" key="13">
    <source>
        <dbReference type="ARBA" id="ARBA00049536"/>
    </source>
</evidence>
<keyword evidence="11 14" id="KW-0560">Oxidoreductase</keyword>
<evidence type="ECO:0000259" key="21">
    <source>
        <dbReference type="Pfam" id="PF02975"/>
    </source>
</evidence>
<evidence type="ECO:0000256" key="18">
    <source>
        <dbReference type="PIRSR" id="PIRSR000192-5"/>
    </source>
</evidence>
<keyword evidence="8" id="KW-0732">Signal</keyword>
<evidence type="ECO:0000256" key="1">
    <source>
        <dbReference type="ARBA" id="ARBA00002034"/>
    </source>
</evidence>
<keyword evidence="20" id="KW-0812">Transmembrane</keyword>
<feature type="domain" description="Methylamine/Aralkylamine dehydrogenase light chain C-terminal" evidence="21">
    <location>
        <begin position="64"/>
        <end position="175"/>
    </location>
</feature>
<feature type="disulfide bond" evidence="17">
    <location>
        <begin position="71"/>
        <end position="136"/>
    </location>
</feature>
<dbReference type="GO" id="GO:0052876">
    <property type="term" value="F:methylamine dehydrogenase (amicyanin) activity"/>
    <property type="evidence" value="ECO:0007669"/>
    <property type="project" value="UniProtKB-EC"/>
</dbReference>
<evidence type="ECO:0000256" key="17">
    <source>
        <dbReference type="PIRSR" id="PIRSR000192-4"/>
    </source>
</evidence>
<keyword evidence="23" id="KW-1185">Reference proteome</keyword>
<evidence type="ECO:0000256" key="3">
    <source>
        <dbReference type="ARBA" id="ARBA00005103"/>
    </source>
</evidence>
<evidence type="ECO:0000256" key="2">
    <source>
        <dbReference type="ARBA" id="ARBA00004418"/>
    </source>
</evidence>
<dbReference type="GO" id="GO:0030058">
    <property type="term" value="F:aliphatic amine dehydrogenase activity"/>
    <property type="evidence" value="ECO:0007669"/>
    <property type="project" value="UniProtKB-UniRule"/>
</dbReference>
<evidence type="ECO:0000256" key="15">
    <source>
        <dbReference type="PIRSR" id="PIRSR000192-1"/>
    </source>
</evidence>
<dbReference type="EC" id="1.4.9.1" evidence="14"/>
<keyword evidence="20" id="KW-1133">Transmembrane helix</keyword>
<keyword evidence="7" id="KW-0824">TTQ</keyword>
<gene>
    <name evidence="22" type="primary">mauA</name>
    <name evidence="22" type="ORF">PZ740_04350</name>
</gene>
<dbReference type="InterPro" id="IPR013504">
    <property type="entry name" value="MADH/AADH_Ltc_C_dom"/>
</dbReference>
<feature type="disulfide bond" evidence="17">
    <location>
        <begin position="86"/>
        <end position="134"/>
    </location>
</feature>
<feature type="active site" description="Tryptophylquinone 6'-substrate hemiaminal intermediate" evidence="15">
    <location>
        <position position="105"/>
    </location>
</feature>
<dbReference type="RefSeq" id="WP_327788038.1">
    <property type="nucleotide sequence ID" value="NZ_JARGEQ010000027.1"/>
</dbReference>
<evidence type="ECO:0000256" key="5">
    <source>
        <dbReference type="ARBA" id="ARBA00011683"/>
    </source>
</evidence>
<dbReference type="NCBIfam" id="TIGR02659">
    <property type="entry name" value="TTQ_MADH_Lt"/>
    <property type="match status" value="1"/>
</dbReference>
<name>A0AAP3UY00_9PROT</name>
<feature type="disulfide bond" evidence="17">
    <location>
        <begin position="126"/>
        <end position="157"/>
    </location>
</feature>
<feature type="cross-link" description="Tryptophan tryptophylquinone (Trp-Trp)" evidence="18">
    <location>
        <begin position="105"/>
        <end position="156"/>
    </location>
</feature>
<evidence type="ECO:0000256" key="6">
    <source>
        <dbReference type="ARBA" id="ARBA00022448"/>
    </source>
</evidence>
<dbReference type="GO" id="GO:0030288">
    <property type="term" value="C:outer membrane-bounded periplasmic space"/>
    <property type="evidence" value="ECO:0007669"/>
    <property type="project" value="InterPro"/>
</dbReference>
<feature type="disulfide bond" evidence="17">
    <location>
        <begin position="84"/>
        <end position="167"/>
    </location>
</feature>
<dbReference type="InterPro" id="IPR036560">
    <property type="entry name" value="MADH/AADH_L_sf"/>
</dbReference>
<keyword evidence="12" id="KW-1015">Disulfide bond</keyword>
<dbReference type="InterPro" id="IPR016008">
    <property type="entry name" value="Amine_DH_Ltc"/>
</dbReference>
<feature type="disulfide bond" evidence="17">
    <location>
        <begin position="94"/>
        <end position="125"/>
    </location>
</feature>
<evidence type="ECO:0000256" key="4">
    <source>
        <dbReference type="ARBA" id="ARBA00010711"/>
    </source>
</evidence>
<keyword evidence="20" id="KW-0472">Membrane</keyword>
<evidence type="ECO:0000313" key="23">
    <source>
        <dbReference type="Proteomes" id="UP001301140"/>
    </source>
</evidence>
<reference evidence="22 23" key="1">
    <citation type="submission" date="2023-03" db="EMBL/GenBank/DDBJ databases">
        <title>YIM 152171 draft genome.</title>
        <authorList>
            <person name="Yang Z."/>
        </authorList>
    </citation>
    <scope>NUCLEOTIDE SEQUENCE [LARGE SCALE GENOMIC DNA]</scope>
    <source>
        <strain evidence="22 23">YIM 152171</strain>
    </source>
</reference>
<dbReference type="InterPro" id="IPR004229">
    <property type="entry name" value="MeN_DH_Ltc"/>
</dbReference>
<feature type="binding site" evidence="16">
    <location>
        <begin position="152"/>
        <end position="154"/>
    </location>
    <ligand>
        <name>substrate</name>
    </ligand>
</feature>
<dbReference type="SUPFAM" id="SSF57561">
    <property type="entry name" value="Methylamine dehydrogenase, L chain"/>
    <property type="match status" value="1"/>
</dbReference>